<evidence type="ECO:0000313" key="1">
    <source>
        <dbReference type="EMBL" id="KAF7777890.1"/>
    </source>
</evidence>
<sequence>MVIGAMSRKSTHALRFKDELRGKRICDFLDVRPELADCFSAAIFLFLLNVISHPNLRLRSPYARILAAPREGYVKVSLTLQKQVPSSQPAANILFARIKVE</sequence>
<dbReference type="Proteomes" id="UP000629468">
    <property type="component" value="Unassembled WGS sequence"/>
</dbReference>
<dbReference type="EMBL" id="JABXXO010000005">
    <property type="protein sequence ID" value="KAF7777890.1"/>
    <property type="molecule type" value="Genomic_DNA"/>
</dbReference>
<evidence type="ECO:0000313" key="2">
    <source>
        <dbReference type="Proteomes" id="UP000629468"/>
    </source>
</evidence>
<accession>A0A8H7F5T2</accession>
<gene>
    <name evidence="1" type="ORF">Agabi119p4_3962</name>
</gene>
<reference evidence="1 2" key="1">
    <citation type="journal article" name="Sci. Rep.">
        <title>Telomere-to-telomere assembled and centromere annotated genomes of the two main subspecies of the button mushroom Agaricus bisporus reveal especially polymorphic chromosome ends.</title>
        <authorList>
            <person name="Sonnenberg A.S.M."/>
            <person name="Sedaghat-Telgerd N."/>
            <person name="Lavrijssen B."/>
            <person name="Ohm R.A."/>
            <person name="Hendrickx P.M."/>
            <person name="Scholtmeijer K."/>
            <person name="Baars J.J.P."/>
            <person name="van Peer A."/>
        </authorList>
    </citation>
    <scope>NUCLEOTIDE SEQUENCE [LARGE SCALE GENOMIC DNA]</scope>
    <source>
        <strain evidence="1 2">H119_p4</strain>
    </source>
</reference>
<dbReference type="AlphaFoldDB" id="A0A8H7F5T2"/>
<organism evidence="1 2">
    <name type="scientific">Agaricus bisporus var. burnettii</name>
    <dbReference type="NCBI Taxonomy" id="192524"/>
    <lineage>
        <taxon>Eukaryota</taxon>
        <taxon>Fungi</taxon>
        <taxon>Dikarya</taxon>
        <taxon>Basidiomycota</taxon>
        <taxon>Agaricomycotina</taxon>
        <taxon>Agaricomycetes</taxon>
        <taxon>Agaricomycetidae</taxon>
        <taxon>Agaricales</taxon>
        <taxon>Agaricineae</taxon>
        <taxon>Agaricaceae</taxon>
        <taxon>Agaricus</taxon>
    </lineage>
</organism>
<name>A0A8H7F5T2_AGABI</name>
<protein>
    <submittedName>
        <fullName evidence="1">Uncharacterized protein</fullName>
    </submittedName>
</protein>
<comment type="caution">
    <text evidence="1">The sequence shown here is derived from an EMBL/GenBank/DDBJ whole genome shotgun (WGS) entry which is preliminary data.</text>
</comment>
<proteinExistence type="predicted"/>